<dbReference type="GO" id="GO:0004029">
    <property type="term" value="F:aldehyde dehydrogenase (NAD+) activity"/>
    <property type="evidence" value="ECO:0007669"/>
    <property type="project" value="TreeGrafter"/>
</dbReference>
<protein>
    <submittedName>
        <fullName evidence="2">Epimerase</fullName>
    </submittedName>
</protein>
<dbReference type="OrthoDB" id="596910at2"/>
<evidence type="ECO:0000259" key="1">
    <source>
        <dbReference type="Pfam" id="PF01370"/>
    </source>
</evidence>
<dbReference type="PANTHER" id="PTHR48079">
    <property type="entry name" value="PROTEIN YEEZ"/>
    <property type="match status" value="1"/>
</dbReference>
<feature type="domain" description="NAD-dependent epimerase/dehydratase" evidence="1">
    <location>
        <begin position="2"/>
        <end position="225"/>
    </location>
</feature>
<organism evidence="2 3">
    <name type="scientific">Hymenobacter sedentarius</name>
    <dbReference type="NCBI Taxonomy" id="1411621"/>
    <lineage>
        <taxon>Bacteria</taxon>
        <taxon>Pseudomonadati</taxon>
        <taxon>Bacteroidota</taxon>
        <taxon>Cytophagia</taxon>
        <taxon>Cytophagales</taxon>
        <taxon>Hymenobacteraceae</taxon>
        <taxon>Hymenobacter</taxon>
    </lineage>
</organism>
<name>A0A0U4AVB6_9BACT</name>
<dbReference type="RefSeq" id="WP_068190972.1">
    <property type="nucleotide sequence ID" value="NZ_CP013909.1"/>
</dbReference>
<dbReference type="InterPro" id="IPR051783">
    <property type="entry name" value="NAD(P)-dependent_oxidoreduct"/>
</dbReference>
<sequence>MIFVTGGTGLIGSFLLHTLRELGLAVRALHRGAIPDNAAPGVEWLAGELLDTDLLRSAITPDVTHVFHCAGLVSYAPQDEDLLLRVNVQGTAAIVDACLEHPGVRLAHVSSVAALGGPAAGSLADSTHAAVVTEASTWDLGAAHPAYATSKYLGELEVWRGVAEGLSAVIVNPSVVLGPGDWHRSSTRLLRYAHQQHRFYTRGLVNFVDVRDVVQQLLALALDQPDLRGERYILSAEAVPLADFFRQAAAAMHRRPPTVAVPSWAAEIIWRLEHARAVLTGARPLITKDTARAGRQPVLYSHAKVQSTTGLAFRPLAETLAWCASELAVNLTHSPAVIVS</sequence>
<dbReference type="AlphaFoldDB" id="A0A0U4AVB6"/>
<dbReference type="Pfam" id="PF01370">
    <property type="entry name" value="Epimerase"/>
    <property type="match status" value="1"/>
</dbReference>
<dbReference type="PANTHER" id="PTHR48079:SF6">
    <property type="entry name" value="NAD(P)-BINDING DOMAIN-CONTAINING PROTEIN-RELATED"/>
    <property type="match status" value="1"/>
</dbReference>
<accession>A0A0U4AVB6</accession>
<evidence type="ECO:0000313" key="2">
    <source>
        <dbReference type="EMBL" id="ALW84653.1"/>
    </source>
</evidence>
<gene>
    <name evidence="2" type="ORF">AUC43_05895</name>
</gene>
<evidence type="ECO:0000313" key="3">
    <source>
        <dbReference type="Proteomes" id="UP000059542"/>
    </source>
</evidence>
<dbReference type="EMBL" id="CP013909">
    <property type="protein sequence ID" value="ALW84653.1"/>
    <property type="molecule type" value="Genomic_DNA"/>
</dbReference>
<dbReference type="Gene3D" id="3.40.50.720">
    <property type="entry name" value="NAD(P)-binding Rossmann-like Domain"/>
    <property type="match status" value="1"/>
</dbReference>
<dbReference type="InterPro" id="IPR036291">
    <property type="entry name" value="NAD(P)-bd_dom_sf"/>
</dbReference>
<dbReference type="KEGG" id="hyg:AUC43_05895"/>
<dbReference type="STRING" id="1411621.AUC43_05895"/>
<dbReference type="SUPFAM" id="SSF51735">
    <property type="entry name" value="NAD(P)-binding Rossmann-fold domains"/>
    <property type="match status" value="1"/>
</dbReference>
<dbReference type="Proteomes" id="UP000059542">
    <property type="component" value="Chromosome"/>
</dbReference>
<keyword evidence="3" id="KW-1185">Reference proteome</keyword>
<proteinExistence type="predicted"/>
<dbReference type="GO" id="GO:0005737">
    <property type="term" value="C:cytoplasm"/>
    <property type="evidence" value="ECO:0007669"/>
    <property type="project" value="TreeGrafter"/>
</dbReference>
<dbReference type="InterPro" id="IPR001509">
    <property type="entry name" value="Epimerase_deHydtase"/>
</dbReference>
<reference evidence="2 3" key="1">
    <citation type="submission" date="2015-12" db="EMBL/GenBank/DDBJ databases">
        <authorList>
            <person name="Shamseldin A."/>
            <person name="Moawad H."/>
            <person name="Abd El-Rahim W.M."/>
            <person name="Sadowsky M.J."/>
        </authorList>
    </citation>
    <scope>NUCLEOTIDE SEQUENCE [LARGE SCALE GENOMIC DNA]</scope>
    <source>
        <strain evidence="2 3">DG5B</strain>
    </source>
</reference>